<dbReference type="AlphaFoldDB" id="A7F3U7"/>
<gene>
    <name evidence="2" type="ORF">SS1G_11943</name>
</gene>
<dbReference type="Proteomes" id="UP000001312">
    <property type="component" value="Unassembled WGS sequence"/>
</dbReference>
<feature type="compositionally biased region" description="Acidic residues" evidence="1">
    <location>
        <begin position="17"/>
        <end position="34"/>
    </location>
</feature>
<reference evidence="3" key="1">
    <citation type="journal article" date="2011" name="PLoS Genet.">
        <title>Genomic analysis of the necrotrophic fungal pathogens Sclerotinia sclerotiorum and Botrytis cinerea.</title>
        <authorList>
            <person name="Amselem J."/>
            <person name="Cuomo C.A."/>
            <person name="van Kan J.A."/>
            <person name="Viaud M."/>
            <person name="Benito E.P."/>
            <person name="Couloux A."/>
            <person name="Coutinho P.M."/>
            <person name="de Vries R.P."/>
            <person name="Dyer P.S."/>
            <person name="Fillinger S."/>
            <person name="Fournier E."/>
            <person name="Gout L."/>
            <person name="Hahn M."/>
            <person name="Kohn L."/>
            <person name="Lapalu N."/>
            <person name="Plummer K.M."/>
            <person name="Pradier J.M."/>
            <person name="Quevillon E."/>
            <person name="Sharon A."/>
            <person name="Simon A."/>
            <person name="ten Have A."/>
            <person name="Tudzynski B."/>
            <person name="Tudzynski P."/>
            <person name="Wincker P."/>
            <person name="Andrew M."/>
            <person name="Anthouard V."/>
            <person name="Beever R.E."/>
            <person name="Beffa R."/>
            <person name="Benoit I."/>
            <person name="Bouzid O."/>
            <person name="Brault B."/>
            <person name="Chen Z."/>
            <person name="Choquer M."/>
            <person name="Collemare J."/>
            <person name="Cotton P."/>
            <person name="Danchin E.G."/>
            <person name="Da Silva C."/>
            <person name="Gautier A."/>
            <person name="Giraud C."/>
            <person name="Giraud T."/>
            <person name="Gonzalez C."/>
            <person name="Grossetete S."/>
            <person name="Guldener U."/>
            <person name="Henrissat B."/>
            <person name="Howlett B.J."/>
            <person name="Kodira C."/>
            <person name="Kretschmer M."/>
            <person name="Lappartient A."/>
            <person name="Leroch M."/>
            <person name="Levis C."/>
            <person name="Mauceli E."/>
            <person name="Neuveglise C."/>
            <person name="Oeser B."/>
            <person name="Pearson M."/>
            <person name="Poulain J."/>
            <person name="Poussereau N."/>
            <person name="Quesneville H."/>
            <person name="Rascle C."/>
            <person name="Schumacher J."/>
            <person name="Segurens B."/>
            <person name="Sexton A."/>
            <person name="Silva E."/>
            <person name="Sirven C."/>
            <person name="Soanes D.M."/>
            <person name="Talbot N.J."/>
            <person name="Templeton M."/>
            <person name="Yandava C."/>
            <person name="Yarden O."/>
            <person name="Zeng Q."/>
            <person name="Rollins J.A."/>
            <person name="Lebrun M.H."/>
            <person name="Dickman M."/>
        </authorList>
    </citation>
    <scope>NUCLEOTIDE SEQUENCE [LARGE SCALE GENOMIC DNA]</scope>
    <source>
        <strain evidence="3">ATCC 18683 / 1980 / Ss-1</strain>
    </source>
</reference>
<proteinExistence type="predicted"/>
<dbReference type="EMBL" id="CH476640">
    <property type="protein sequence ID" value="EDN97418.1"/>
    <property type="molecule type" value="Genomic_DNA"/>
</dbReference>
<dbReference type="GeneID" id="5482855"/>
<evidence type="ECO:0000313" key="2">
    <source>
        <dbReference type="EMBL" id="EDN97418.1"/>
    </source>
</evidence>
<organism evidence="2 3">
    <name type="scientific">Sclerotinia sclerotiorum (strain ATCC 18683 / 1980 / Ss-1)</name>
    <name type="common">White mold</name>
    <name type="synonym">Whetzelinia sclerotiorum</name>
    <dbReference type="NCBI Taxonomy" id="665079"/>
    <lineage>
        <taxon>Eukaryota</taxon>
        <taxon>Fungi</taxon>
        <taxon>Dikarya</taxon>
        <taxon>Ascomycota</taxon>
        <taxon>Pezizomycotina</taxon>
        <taxon>Leotiomycetes</taxon>
        <taxon>Helotiales</taxon>
        <taxon>Sclerotiniaceae</taxon>
        <taxon>Sclerotinia</taxon>
    </lineage>
</organism>
<name>A7F3U7_SCLS1</name>
<accession>A7F3U7</accession>
<dbReference type="KEGG" id="ssl:SS1G_11943"/>
<sequence>MPITAKCLYEGLSGVWGEEEEEEEEDDDDDDEDINDERVRFHEVTGVRFFFDFGGNVRV</sequence>
<feature type="region of interest" description="Disordered" evidence="1">
    <location>
        <begin position="14"/>
        <end position="34"/>
    </location>
</feature>
<keyword evidence="3" id="KW-1185">Reference proteome</keyword>
<protein>
    <submittedName>
        <fullName evidence="2">Uncharacterized protein</fullName>
    </submittedName>
</protein>
<evidence type="ECO:0000313" key="3">
    <source>
        <dbReference type="Proteomes" id="UP000001312"/>
    </source>
</evidence>
<dbReference type="RefSeq" id="XP_001586914.1">
    <property type="nucleotide sequence ID" value="XM_001586864.1"/>
</dbReference>
<dbReference type="InParanoid" id="A7F3U7"/>
<evidence type="ECO:0000256" key="1">
    <source>
        <dbReference type="SAM" id="MobiDB-lite"/>
    </source>
</evidence>